<proteinExistence type="predicted"/>
<sequence>MVILGYIGKRCSIRDPCRPDVFNKTIHSCVHGKCVNPGVKVDHLGYETSIHECKCNRGYTGAQCSTMVNILEECVIQQLLGTAYLGIAVR</sequence>
<evidence type="ECO:0000259" key="2">
    <source>
        <dbReference type="PROSITE" id="PS50026"/>
    </source>
</evidence>
<keyword evidence="1" id="KW-1015">Disulfide bond</keyword>
<keyword evidence="1" id="KW-0245">EGF-like domain</keyword>
<evidence type="ECO:0000256" key="1">
    <source>
        <dbReference type="PROSITE-ProRule" id="PRU00076"/>
    </source>
</evidence>
<accession>A0A0C2H7S9</accession>
<evidence type="ECO:0000313" key="4">
    <source>
        <dbReference type="Proteomes" id="UP000054047"/>
    </source>
</evidence>
<dbReference type="OrthoDB" id="430340at2759"/>
<organism evidence="3 4">
    <name type="scientific">Ancylostoma duodenale</name>
    <dbReference type="NCBI Taxonomy" id="51022"/>
    <lineage>
        <taxon>Eukaryota</taxon>
        <taxon>Metazoa</taxon>
        <taxon>Ecdysozoa</taxon>
        <taxon>Nematoda</taxon>
        <taxon>Chromadorea</taxon>
        <taxon>Rhabditida</taxon>
        <taxon>Rhabditina</taxon>
        <taxon>Rhabditomorpha</taxon>
        <taxon>Strongyloidea</taxon>
        <taxon>Ancylostomatidae</taxon>
        <taxon>Ancylostomatinae</taxon>
        <taxon>Ancylostoma</taxon>
    </lineage>
</organism>
<dbReference type="PROSITE" id="PS50026">
    <property type="entry name" value="EGF_3"/>
    <property type="match status" value="1"/>
</dbReference>
<keyword evidence="4" id="KW-1185">Reference proteome</keyword>
<protein>
    <recommendedName>
        <fullName evidence="2">EGF-like domain-containing protein</fullName>
    </recommendedName>
</protein>
<feature type="disulfide bond" evidence="1">
    <location>
        <begin position="55"/>
        <end position="64"/>
    </location>
</feature>
<gene>
    <name evidence="3" type="ORF">ANCDUO_04188</name>
</gene>
<dbReference type="Gene3D" id="2.10.25.10">
    <property type="entry name" value="Laminin"/>
    <property type="match status" value="1"/>
</dbReference>
<dbReference type="PROSITE" id="PS00022">
    <property type="entry name" value="EGF_1"/>
    <property type="match status" value="1"/>
</dbReference>
<dbReference type="Proteomes" id="UP000054047">
    <property type="component" value="Unassembled WGS sequence"/>
</dbReference>
<feature type="domain" description="EGF-like" evidence="2">
    <location>
        <begin position="25"/>
        <end position="65"/>
    </location>
</feature>
<dbReference type="SUPFAM" id="SSF57196">
    <property type="entry name" value="EGF/Laminin"/>
    <property type="match status" value="1"/>
</dbReference>
<dbReference type="InterPro" id="IPR000742">
    <property type="entry name" value="EGF"/>
</dbReference>
<reference evidence="3 4" key="1">
    <citation type="submission" date="2013-12" db="EMBL/GenBank/DDBJ databases">
        <title>Draft genome of the parsitic nematode Ancylostoma duodenale.</title>
        <authorList>
            <person name="Mitreva M."/>
        </authorList>
    </citation>
    <scope>NUCLEOTIDE SEQUENCE [LARGE SCALE GENOMIC DNA]</scope>
    <source>
        <strain evidence="3 4">Zhejiang</strain>
    </source>
</reference>
<dbReference type="EMBL" id="KN727532">
    <property type="protein sequence ID" value="KIH65491.1"/>
    <property type="molecule type" value="Genomic_DNA"/>
</dbReference>
<name>A0A0C2H7S9_9BILA</name>
<comment type="caution">
    <text evidence="1">Lacks conserved residue(s) required for the propagation of feature annotation.</text>
</comment>
<evidence type="ECO:0000313" key="3">
    <source>
        <dbReference type="EMBL" id="KIH65491.1"/>
    </source>
</evidence>
<dbReference type="PROSITE" id="PS01186">
    <property type="entry name" value="EGF_2"/>
    <property type="match status" value="1"/>
</dbReference>
<dbReference type="AlphaFoldDB" id="A0A0C2H7S9"/>